<keyword evidence="2" id="KW-1185">Reference proteome</keyword>
<sequence length="176" mass="18985">MFDRFTQGAREAVVRAGFLALDAHRATLDADLLLLGVAEVRPFTLPSFTASGADLRPRLDLGDARSLLATLGIDLDEVRRRTRAGTDAPELWSLRRSRLRPLRVTLDGPLGRIPLAMHARKVIEVAMWKPGPVTGERLLWGLLADGANGAGRLLAEAGVDVAALVREAGIPVRRAA</sequence>
<dbReference type="Proteomes" id="UP001589647">
    <property type="component" value="Unassembled WGS sequence"/>
</dbReference>
<gene>
    <name evidence="1" type="ORF">ACFFV7_04905</name>
</gene>
<comment type="caution">
    <text evidence="1">The sequence shown here is derived from an EMBL/GenBank/DDBJ whole genome shotgun (WGS) entry which is preliminary data.</text>
</comment>
<dbReference type="GO" id="GO:0008233">
    <property type="term" value="F:peptidase activity"/>
    <property type="evidence" value="ECO:0007669"/>
    <property type="project" value="UniProtKB-KW"/>
</dbReference>
<dbReference type="InterPro" id="IPR036628">
    <property type="entry name" value="Clp_N_dom_sf"/>
</dbReference>
<dbReference type="RefSeq" id="WP_189650495.1">
    <property type="nucleotide sequence ID" value="NZ_BMRC01000014.1"/>
</dbReference>
<organism evidence="1 2">
    <name type="scientific">Nonomuraea spiralis</name>
    <dbReference type="NCBI Taxonomy" id="46182"/>
    <lineage>
        <taxon>Bacteria</taxon>
        <taxon>Bacillati</taxon>
        <taxon>Actinomycetota</taxon>
        <taxon>Actinomycetes</taxon>
        <taxon>Streptosporangiales</taxon>
        <taxon>Streptosporangiaceae</taxon>
        <taxon>Nonomuraea</taxon>
    </lineage>
</organism>
<protein>
    <submittedName>
        <fullName evidence="1">Clp protease N-terminal domain-containing protein</fullName>
    </submittedName>
</protein>
<dbReference type="GO" id="GO:0006508">
    <property type="term" value="P:proteolysis"/>
    <property type="evidence" value="ECO:0007669"/>
    <property type="project" value="UniProtKB-KW"/>
</dbReference>
<keyword evidence="1" id="KW-0645">Protease</keyword>
<proteinExistence type="predicted"/>
<accession>A0ABV5I7L7</accession>
<dbReference type="Gene3D" id="1.10.1780.10">
    <property type="entry name" value="Clp, N-terminal domain"/>
    <property type="match status" value="1"/>
</dbReference>
<dbReference type="EMBL" id="JBHMEI010000002">
    <property type="protein sequence ID" value="MFB9200522.1"/>
    <property type="molecule type" value="Genomic_DNA"/>
</dbReference>
<evidence type="ECO:0000313" key="1">
    <source>
        <dbReference type="EMBL" id="MFB9200522.1"/>
    </source>
</evidence>
<keyword evidence="1" id="KW-0378">Hydrolase</keyword>
<name>A0ABV5I7L7_9ACTN</name>
<evidence type="ECO:0000313" key="2">
    <source>
        <dbReference type="Proteomes" id="UP001589647"/>
    </source>
</evidence>
<reference evidence="1 2" key="1">
    <citation type="submission" date="2024-09" db="EMBL/GenBank/DDBJ databases">
        <authorList>
            <person name="Sun Q."/>
            <person name="Mori K."/>
        </authorList>
    </citation>
    <scope>NUCLEOTIDE SEQUENCE [LARGE SCALE GENOMIC DNA]</scope>
    <source>
        <strain evidence="1 2">CCM 3426</strain>
    </source>
</reference>